<dbReference type="EMBL" id="BLRV01000126">
    <property type="protein sequence ID" value="GFP21874.1"/>
    <property type="molecule type" value="Genomic_DNA"/>
</dbReference>
<protein>
    <submittedName>
        <fullName evidence="1">Uncharacterized protein</fullName>
    </submittedName>
</protein>
<evidence type="ECO:0000313" key="1">
    <source>
        <dbReference type="EMBL" id="GFP21874.1"/>
    </source>
</evidence>
<gene>
    <name evidence="1" type="ORF">HKBW3S06_01100</name>
</gene>
<accession>A0A6V8NR51</accession>
<evidence type="ECO:0000313" key="2">
    <source>
        <dbReference type="Proteomes" id="UP000580051"/>
    </source>
</evidence>
<dbReference type="Proteomes" id="UP000580051">
    <property type="component" value="Unassembled WGS sequence"/>
</dbReference>
<organism evidence="1 2">
    <name type="scientific">Candidatus Hakubella thermalkaliphila</name>
    <dbReference type="NCBI Taxonomy" id="2754717"/>
    <lineage>
        <taxon>Bacteria</taxon>
        <taxon>Bacillati</taxon>
        <taxon>Actinomycetota</taxon>
        <taxon>Actinomycetota incertae sedis</taxon>
        <taxon>Candidatus Hakubellales</taxon>
        <taxon>Candidatus Hakubellaceae</taxon>
        <taxon>Candidatus Hakubella</taxon>
    </lineage>
</organism>
<feature type="non-terminal residue" evidence="1">
    <location>
        <position position="1"/>
    </location>
</feature>
<dbReference type="AlphaFoldDB" id="A0A6V8NR51"/>
<name>A0A6V8NR51_9ACTN</name>
<comment type="caution">
    <text evidence="1">The sequence shown here is derived from an EMBL/GenBank/DDBJ whole genome shotgun (WGS) entry which is preliminary data.</text>
</comment>
<sequence>SSFIKFSQMVLITFKIQGAGLQAFDLQGEVMGRILEAQKIWVNSKFSWI</sequence>
<proteinExistence type="predicted"/>
<reference evidence="1 2" key="1">
    <citation type="journal article" date="2020" name="Front. Microbiol.">
        <title>Single-cell genomics of novel Actinobacteria with the Wood-Ljungdahl pathway discovered in a serpentinizing system.</title>
        <authorList>
            <person name="Merino N."/>
            <person name="Kawai M."/>
            <person name="Boyd E.S."/>
            <person name="Colman D.R."/>
            <person name="McGlynn S.E."/>
            <person name="Nealson K.H."/>
            <person name="Kurokawa K."/>
            <person name="Hongoh Y."/>
        </authorList>
    </citation>
    <scope>NUCLEOTIDE SEQUENCE [LARGE SCALE GENOMIC DNA]</scope>
    <source>
        <strain evidence="1 2">S06</strain>
    </source>
</reference>